<organism evidence="1 2">
    <name type="scientific">Cochliobolus carbonum (strain 26-R-13)</name>
    <name type="common">Maize leaf spot fungus</name>
    <name type="synonym">Bipolaris zeicola</name>
    <dbReference type="NCBI Taxonomy" id="930089"/>
    <lineage>
        <taxon>Eukaryota</taxon>
        <taxon>Fungi</taxon>
        <taxon>Dikarya</taxon>
        <taxon>Ascomycota</taxon>
        <taxon>Pezizomycotina</taxon>
        <taxon>Dothideomycetes</taxon>
        <taxon>Pleosporomycetidae</taxon>
        <taxon>Pleosporales</taxon>
        <taxon>Pleosporineae</taxon>
        <taxon>Pleosporaceae</taxon>
        <taxon>Bipolaris</taxon>
    </lineage>
</organism>
<accession>W6YHH0</accession>
<dbReference type="RefSeq" id="XP_007708521.1">
    <property type="nucleotide sequence ID" value="XM_007710331.1"/>
</dbReference>
<dbReference type="eggNOG" id="ENOG502SRTY">
    <property type="taxonomic scope" value="Eukaryota"/>
</dbReference>
<evidence type="ECO:0000313" key="2">
    <source>
        <dbReference type="Proteomes" id="UP000053841"/>
    </source>
</evidence>
<reference evidence="1 2" key="1">
    <citation type="journal article" date="2013" name="PLoS Genet.">
        <title>Comparative genome structure, secondary metabolite, and effector coding capacity across Cochliobolus pathogens.</title>
        <authorList>
            <person name="Condon B.J."/>
            <person name="Leng Y."/>
            <person name="Wu D."/>
            <person name="Bushley K.E."/>
            <person name="Ohm R.A."/>
            <person name="Otillar R."/>
            <person name="Martin J."/>
            <person name="Schackwitz W."/>
            <person name="Grimwood J."/>
            <person name="MohdZainudin N."/>
            <person name="Xue C."/>
            <person name="Wang R."/>
            <person name="Manning V.A."/>
            <person name="Dhillon B."/>
            <person name="Tu Z.J."/>
            <person name="Steffenson B.J."/>
            <person name="Salamov A."/>
            <person name="Sun H."/>
            <person name="Lowry S."/>
            <person name="LaButti K."/>
            <person name="Han J."/>
            <person name="Copeland A."/>
            <person name="Lindquist E."/>
            <person name="Barry K."/>
            <person name="Schmutz J."/>
            <person name="Baker S.E."/>
            <person name="Ciuffetti L.M."/>
            <person name="Grigoriev I.V."/>
            <person name="Zhong S."/>
            <person name="Turgeon B.G."/>
        </authorList>
    </citation>
    <scope>NUCLEOTIDE SEQUENCE [LARGE SCALE GENOMIC DNA]</scope>
    <source>
        <strain evidence="1 2">26-R-13</strain>
    </source>
</reference>
<dbReference type="OrthoDB" id="5061231at2759"/>
<gene>
    <name evidence="1" type="ORF">COCCADRAFT_1927</name>
</gene>
<proteinExistence type="predicted"/>
<dbReference type="AlphaFoldDB" id="W6YHH0"/>
<name>W6YHH0_COCC2</name>
<protein>
    <submittedName>
        <fullName evidence="1">Uncharacterized protein</fullName>
    </submittedName>
</protein>
<evidence type="ECO:0000313" key="1">
    <source>
        <dbReference type="EMBL" id="EUC37158.1"/>
    </source>
</evidence>
<dbReference type="Proteomes" id="UP000053841">
    <property type="component" value="Unassembled WGS sequence"/>
</dbReference>
<dbReference type="GeneID" id="19144919"/>
<dbReference type="KEGG" id="bze:COCCADRAFT_1927"/>
<keyword evidence="2" id="KW-1185">Reference proteome</keyword>
<sequence length="170" mass="18074">MKLSSIVGMAMLANAIEASVIDLEHRLPSSIEVTKPFPITLQDMHLIPFQARDVQCKAPSAHKCAVIVWVLMASLGIPGSSTTGRGVKVVGGSCDNIIANGKLKAEGGGNGWSADFTTTYGPHLYFGAYNIGTRTISGVRFQYNGRSYTQGDCFGTGGSNYDAIQCNFDC</sequence>
<dbReference type="HOGENOM" id="CLU_1570356_0_0_1"/>
<dbReference type="EMBL" id="KI964554">
    <property type="protein sequence ID" value="EUC37158.1"/>
    <property type="molecule type" value="Genomic_DNA"/>
</dbReference>